<sequence>MSNDTSVKKILILAANPKQTPQLRLDEEVRDIREGLRLAKNRDRFILEARWAVRPRDIRREILDFRPHIIHFSGHGAGETGLCFEDEMGQLQLVTGEALAGLFKQFARQIECVLLNACYSEEQAKAIVQHIDYVIGMNKPIGDKAAIEFAVGFYDALAGFDPQYDEGSPVEFAYDIACNAISLEGLSGELIPVIKKKPNLVPREPENKPVNINNSMNTSQLYTGRNKLFVCERLVNQNSQRTYRLGKSSSDCTQ</sequence>
<name>A0ABV4XUR8_9CYAN</name>
<proteinExistence type="predicted"/>
<evidence type="ECO:0000313" key="3">
    <source>
        <dbReference type="Proteomes" id="UP001576784"/>
    </source>
</evidence>
<accession>A0ABV4XUR8</accession>
<keyword evidence="3" id="KW-1185">Reference proteome</keyword>
<evidence type="ECO:0000313" key="2">
    <source>
        <dbReference type="EMBL" id="MFB2895470.1"/>
    </source>
</evidence>
<protein>
    <submittedName>
        <fullName evidence="2">CHAT domain-containing protein</fullName>
    </submittedName>
</protein>
<evidence type="ECO:0000259" key="1">
    <source>
        <dbReference type="Pfam" id="PF12770"/>
    </source>
</evidence>
<dbReference type="RefSeq" id="WP_413265105.1">
    <property type="nucleotide sequence ID" value="NZ_JBHFNR010000157.1"/>
</dbReference>
<feature type="domain" description="CHAT" evidence="1">
    <location>
        <begin position="26"/>
        <end position="159"/>
    </location>
</feature>
<reference evidence="2 3" key="1">
    <citation type="submission" date="2024-09" db="EMBL/GenBank/DDBJ databases">
        <title>Floridaenema gen nov. (Aerosakkonemataceae, Aerosakkonematales ord. nov., Cyanobacteria) from benthic tropical and subtropical fresh waters, with the description of four new species.</title>
        <authorList>
            <person name="Moretto J.A."/>
            <person name="Berthold D.E."/>
            <person name="Lefler F.W."/>
            <person name="Huang I.-S."/>
            <person name="Laughinghouse H. IV."/>
        </authorList>
    </citation>
    <scope>NUCLEOTIDE SEQUENCE [LARGE SCALE GENOMIC DNA]</scope>
    <source>
        <strain evidence="2 3">BLCC-F50</strain>
    </source>
</reference>
<dbReference type="Pfam" id="PF12770">
    <property type="entry name" value="CHAT"/>
    <property type="match status" value="1"/>
</dbReference>
<dbReference type="EMBL" id="JBHFNR010000157">
    <property type="protein sequence ID" value="MFB2895470.1"/>
    <property type="molecule type" value="Genomic_DNA"/>
</dbReference>
<dbReference type="Proteomes" id="UP001576784">
    <property type="component" value="Unassembled WGS sequence"/>
</dbReference>
<comment type="caution">
    <text evidence="2">The sequence shown here is derived from an EMBL/GenBank/DDBJ whole genome shotgun (WGS) entry which is preliminary data.</text>
</comment>
<gene>
    <name evidence="2" type="ORF">ACE1CI_21405</name>
</gene>
<organism evidence="2 3">
    <name type="scientific">Floridaenema flaviceps BLCC-F50</name>
    <dbReference type="NCBI Taxonomy" id="3153642"/>
    <lineage>
        <taxon>Bacteria</taxon>
        <taxon>Bacillati</taxon>
        <taxon>Cyanobacteriota</taxon>
        <taxon>Cyanophyceae</taxon>
        <taxon>Oscillatoriophycideae</taxon>
        <taxon>Aerosakkonematales</taxon>
        <taxon>Aerosakkonemataceae</taxon>
        <taxon>Floridanema</taxon>
        <taxon>Floridanema flaviceps</taxon>
    </lineage>
</organism>
<dbReference type="InterPro" id="IPR024983">
    <property type="entry name" value="CHAT_dom"/>
</dbReference>